<evidence type="ECO:0000313" key="1">
    <source>
        <dbReference type="EMBL" id="MBP4140535.1"/>
    </source>
</evidence>
<name>A0ABS5CPI9_9FLAO</name>
<keyword evidence="2" id="KW-1185">Reference proteome</keyword>
<sequence>MELKNTYKMKKIISYIFLLCLLTNCSKDSSETDTPTNYNYYYPTEDTSISATEIGDGTKNLDPKGIAVSNSKLYICNGDVLEIFDAETLAYIKTVANYTKGSTTIPFSKLSSISIDNGRIYLGSVDSRLFVMDEKTTNGINTLGNGQWWTTFVHVFGVTVKDGLVFVKEKEQSIKVFETSQITETSNWNLTPIAKLNTTTGFDEIYSMDINSGNLVVAGRNAKGYLYYPIKAIRNSAANSPTTALAPAKIALSESRPVAITFTTEWAIASESVGNSNLLRLYPINEFIGQTYNPRVNASDIMGNNSFGTIISTAQYKDRIFLSDNTNKKIRIIKLNKATIAEQK</sequence>
<dbReference type="EMBL" id="JAGFBU010000001">
    <property type="protein sequence ID" value="MBP4140535.1"/>
    <property type="molecule type" value="Genomic_DNA"/>
</dbReference>
<dbReference type="Proteomes" id="UP000674217">
    <property type="component" value="Unassembled WGS sequence"/>
</dbReference>
<evidence type="ECO:0000313" key="2">
    <source>
        <dbReference type="Proteomes" id="UP000674217"/>
    </source>
</evidence>
<comment type="caution">
    <text evidence="1">The sequence shown here is derived from an EMBL/GenBank/DDBJ whole genome shotgun (WGS) entry which is preliminary data.</text>
</comment>
<dbReference type="SUPFAM" id="SSF63825">
    <property type="entry name" value="YWTD domain"/>
    <property type="match status" value="1"/>
</dbReference>
<protein>
    <submittedName>
        <fullName evidence="1">Uncharacterized protein</fullName>
    </submittedName>
</protein>
<organism evidence="1 2">
    <name type="scientific">Flavobacterium flabelliforme</name>
    <dbReference type="NCBI Taxonomy" id="2816119"/>
    <lineage>
        <taxon>Bacteria</taxon>
        <taxon>Pseudomonadati</taxon>
        <taxon>Bacteroidota</taxon>
        <taxon>Flavobacteriia</taxon>
        <taxon>Flavobacteriales</taxon>
        <taxon>Flavobacteriaceae</taxon>
        <taxon>Flavobacterium</taxon>
    </lineage>
</organism>
<reference evidence="1 2" key="1">
    <citation type="submission" date="2021-03" db="EMBL/GenBank/DDBJ databases">
        <title>Flavobacterium Flabelliformis Sp. Nov. And Flavobacterium Geliluteum Sp. Nov., Two Novel Multidrug Resistant Psychrophilic Species Isolated From Antarctica.</title>
        <authorList>
            <person name="Kralova S."/>
            <person name="Busse H.J."/>
            <person name="Bezdicek M."/>
            <person name="Nykrynova M."/>
            <person name="Kroupova E."/>
            <person name="Krsek D."/>
            <person name="Sedlacek I."/>
        </authorList>
    </citation>
    <scope>NUCLEOTIDE SEQUENCE [LARGE SCALE GENOMIC DNA]</scope>
    <source>
        <strain evidence="1 2">P4023</strain>
    </source>
</reference>
<accession>A0ABS5CPI9</accession>
<proteinExistence type="predicted"/>
<gene>
    <name evidence="1" type="ORF">J3S90_01820</name>
</gene>